<feature type="region of interest" description="Disordered" evidence="1">
    <location>
        <begin position="151"/>
        <end position="234"/>
    </location>
</feature>
<dbReference type="PROSITE" id="PS50174">
    <property type="entry name" value="G_PATCH"/>
    <property type="match status" value="1"/>
</dbReference>
<protein>
    <recommendedName>
        <fullName evidence="2">G-patch domain-containing protein</fullName>
    </recommendedName>
</protein>
<feature type="compositionally biased region" description="Gly residues" evidence="1">
    <location>
        <begin position="977"/>
        <end position="989"/>
    </location>
</feature>
<dbReference type="GO" id="GO:0006397">
    <property type="term" value="P:mRNA processing"/>
    <property type="evidence" value="ECO:0007669"/>
    <property type="project" value="InterPro"/>
</dbReference>
<feature type="region of interest" description="Disordered" evidence="1">
    <location>
        <begin position="35"/>
        <end position="76"/>
    </location>
</feature>
<comment type="caution">
    <text evidence="3">The sequence shown here is derived from an EMBL/GenBank/DDBJ whole genome shotgun (WGS) entry which is preliminary data.</text>
</comment>
<feature type="compositionally biased region" description="Basic residues" evidence="1">
    <location>
        <begin position="944"/>
        <end position="955"/>
    </location>
</feature>
<accession>A0A835ZFT9</accession>
<feature type="compositionally biased region" description="Low complexity" evidence="1">
    <location>
        <begin position="54"/>
        <end position="65"/>
    </location>
</feature>
<proteinExistence type="predicted"/>
<dbReference type="PANTHER" id="PTHR13384:SF19">
    <property type="entry name" value="G PATCH DOMAIN-CONTAINING PROTEIN 1"/>
    <property type="match status" value="1"/>
</dbReference>
<sequence length="1000" mass="103882">MEGKAAKRPERFHGAFTGGFSAGYFNTVGTAEGWAPSKFVSSRDRRAGGGEDGGAAAAAAAQQQRQRPEDFMDEEDGLLGRTLQEDGLLGRTLQAKEDFDTMGQTAAAAARQHAEAISKGSAIPGPAPLELIGPSSDPIGRRLLRAMGWREGQGVGRRVRRRPAAAAAAAAAPRTGETEGAAPKRPRLGPLQHLEDECQQQPQASLAAAGAGVPDGDSSRRRRQRAETQLEVEDEAPAAVRARFAGGPVTFAPDNAAAAVAVPPAKADAYGVGYDPYAHAPELAAALRAGSRRGAADAAAAGARPAVYRMSDAVRGGGGSAQQQQQRAPRGVPHERHGARPAVYRMSDAVRGSSRAQQRSGGGSAQQQRGLHGFAVDDEDDDAAFGDAAIEYDTTIVEDEVEVGGSGGAALSSAVAAWTKGVEVDAGEAAAALRRHARCPSDNRPPPVGFVVASIPLQKPTYWTPPEPPSTFVPRHQFSPEQDRARLEMVDMIWGKARGRVDAGQRGALLGEAPRVRGALLGEAPLVVTLQQGATAAAAAAAAPAAAPAAAAREVFMPAAFDGLKSAMASRFTGSSGTEAPPTGPIGLSMRAPKGLANSGTEAPPSGPIGLSMRAPKAQATAAQAQALPKARSKLFRGGEPEVLMPEARPAGLSTGGLSAATPKVDAEAEAAKERERLAALEPTRTVSVWRPSPLLCKRLNVPVPPASREVQWGTQAGRAQEKSTEIFHESIGKFAPSAAAAAKLPLLHGVGEGAPAAVTVGAGLVQRNGAAAAAAGGAQEPPAPPLDIEVAVKPPLDLFKRIFEPDSDSEAEAEAAPPAGPPAMRTVKGPAMPPLPPPQQQQQQQEAAALRPEWAVESAAKAQRYGASSSESELESDSESGKSRTKSGPGERRRERRRSKERSGKEQRRRRSSGSSSKKHKSESKSGRKAERRGDRRDERRADKKRKHKKRSSSRRSDGDGSDGGGRGVSRRADDGGGGSDGGGGGGGSRKDRKKSRHK</sequence>
<feature type="compositionally biased region" description="Low complexity" evidence="1">
    <location>
        <begin position="351"/>
        <end position="369"/>
    </location>
</feature>
<feature type="domain" description="G-patch" evidence="2">
    <location>
        <begin position="136"/>
        <end position="158"/>
    </location>
</feature>
<organism evidence="3 4">
    <name type="scientific">Tribonema minus</name>
    <dbReference type="NCBI Taxonomy" id="303371"/>
    <lineage>
        <taxon>Eukaryota</taxon>
        <taxon>Sar</taxon>
        <taxon>Stramenopiles</taxon>
        <taxon>Ochrophyta</taxon>
        <taxon>PX clade</taxon>
        <taxon>Xanthophyceae</taxon>
        <taxon>Tribonematales</taxon>
        <taxon>Tribonemataceae</taxon>
        <taxon>Tribonema</taxon>
    </lineage>
</organism>
<feature type="compositionally biased region" description="Basic and acidic residues" evidence="1">
    <location>
        <begin position="924"/>
        <end position="943"/>
    </location>
</feature>
<dbReference type="InterPro" id="IPR011666">
    <property type="entry name" value="DUF1604"/>
</dbReference>
<evidence type="ECO:0000313" key="3">
    <source>
        <dbReference type="EMBL" id="KAG5192268.1"/>
    </source>
</evidence>
<feature type="region of interest" description="Disordered" evidence="1">
    <location>
        <begin position="572"/>
        <end position="617"/>
    </location>
</feature>
<name>A0A835ZFT9_9STRA</name>
<feature type="compositionally biased region" description="Low complexity" evidence="1">
    <location>
        <begin position="841"/>
        <end position="854"/>
    </location>
</feature>
<feature type="compositionally biased region" description="Basic residues" evidence="1">
    <location>
        <begin position="908"/>
        <end position="923"/>
    </location>
</feature>
<dbReference type="GO" id="GO:0005634">
    <property type="term" value="C:nucleus"/>
    <property type="evidence" value="ECO:0007669"/>
    <property type="project" value="TreeGrafter"/>
</dbReference>
<dbReference type="Pfam" id="PF01585">
    <property type="entry name" value="G-patch"/>
    <property type="match status" value="1"/>
</dbReference>
<reference evidence="3" key="1">
    <citation type="submission" date="2021-02" db="EMBL/GenBank/DDBJ databases">
        <title>First Annotated Genome of the Yellow-green Alga Tribonema minus.</title>
        <authorList>
            <person name="Mahan K.M."/>
        </authorList>
    </citation>
    <scope>NUCLEOTIDE SEQUENCE</scope>
    <source>
        <strain evidence="3">UTEX B ZZ1240</strain>
    </source>
</reference>
<feature type="region of interest" description="Disordered" evidence="1">
    <location>
        <begin position="102"/>
        <end position="135"/>
    </location>
</feature>
<dbReference type="InterPro" id="IPR000467">
    <property type="entry name" value="G_patch_dom"/>
</dbReference>
<keyword evidence="4" id="KW-1185">Reference proteome</keyword>
<dbReference type="PANTHER" id="PTHR13384">
    <property type="entry name" value="G PATCH DOMAIN-CONTAINING PROTEIN 1"/>
    <property type="match status" value="1"/>
</dbReference>
<evidence type="ECO:0000313" key="4">
    <source>
        <dbReference type="Proteomes" id="UP000664859"/>
    </source>
</evidence>
<evidence type="ECO:0000259" key="2">
    <source>
        <dbReference type="PROSITE" id="PS50174"/>
    </source>
</evidence>
<dbReference type="AlphaFoldDB" id="A0A835ZFT9"/>
<feature type="region of interest" description="Disordered" evidence="1">
    <location>
        <begin position="314"/>
        <end position="369"/>
    </location>
</feature>
<dbReference type="EMBL" id="JAFCMP010000008">
    <property type="protein sequence ID" value="KAG5192268.1"/>
    <property type="molecule type" value="Genomic_DNA"/>
</dbReference>
<feature type="region of interest" description="Disordered" evidence="1">
    <location>
        <begin position="808"/>
        <end position="1000"/>
    </location>
</feature>
<gene>
    <name evidence="3" type="ORF">JKP88DRAFT_351998</name>
</gene>
<feature type="compositionally biased region" description="Low complexity" evidence="1">
    <location>
        <begin position="321"/>
        <end position="331"/>
    </location>
</feature>
<dbReference type="Proteomes" id="UP000664859">
    <property type="component" value="Unassembled WGS sequence"/>
</dbReference>
<evidence type="ECO:0000256" key="1">
    <source>
        <dbReference type="SAM" id="MobiDB-lite"/>
    </source>
</evidence>
<dbReference type="GO" id="GO:0003723">
    <property type="term" value="F:RNA binding"/>
    <property type="evidence" value="ECO:0007669"/>
    <property type="project" value="TreeGrafter"/>
</dbReference>
<feature type="compositionally biased region" description="Low complexity" evidence="1">
    <location>
        <begin position="164"/>
        <end position="181"/>
    </location>
</feature>
<dbReference type="OrthoDB" id="20507at2759"/>
<dbReference type="Pfam" id="PF07713">
    <property type="entry name" value="DUF1604"/>
    <property type="match status" value="1"/>
</dbReference>